<dbReference type="EMBL" id="JAPFGC010000002">
    <property type="protein sequence ID" value="MDA0177894.1"/>
    <property type="molecule type" value="Genomic_DNA"/>
</dbReference>
<evidence type="ECO:0008006" key="3">
    <source>
        <dbReference type="Google" id="ProtNLM"/>
    </source>
</evidence>
<reference evidence="1" key="1">
    <citation type="submission" date="2022-11" db="EMBL/GenBank/DDBJ databases">
        <title>Refractory cell wall polysaccharides provide important carbon source for microbial heterotrophs in the hadal ocean.</title>
        <authorList>
            <person name="Zhu X."/>
        </authorList>
    </citation>
    <scope>NUCLEOTIDE SEQUENCE</scope>
    <source>
        <strain evidence="1">MTRN7</strain>
    </source>
</reference>
<gene>
    <name evidence="1" type="ORF">OOZ35_10360</name>
</gene>
<evidence type="ECO:0000313" key="1">
    <source>
        <dbReference type="EMBL" id="MDA0177894.1"/>
    </source>
</evidence>
<evidence type="ECO:0000313" key="2">
    <source>
        <dbReference type="Proteomes" id="UP001149142"/>
    </source>
</evidence>
<dbReference type="RefSeq" id="WP_191073106.1">
    <property type="nucleotide sequence ID" value="NZ_CP061703.1"/>
</dbReference>
<dbReference type="Proteomes" id="UP001149142">
    <property type="component" value="Unassembled WGS sequence"/>
</dbReference>
<accession>A0ABT4S1E6</accession>
<sequence length="140" mass="15415">MNSKLTAPNGLSLSKSISNLNQKIFNDKVEIVDLNYLETPNNYEGFAVEITYINENGDTENIIFARNINNYKYNTDEISINSTFYGRVQDPGDIVVRCSGSGCCYSGGNFNTNTGEMTFYCKCEGNSEGNSSCTMTITTG</sequence>
<name>A0ABT4S1E6_9FLAO</name>
<organism evidence="1 2">
    <name type="scientific">Mesoflavibacter profundi</name>
    <dbReference type="NCBI Taxonomy" id="2708110"/>
    <lineage>
        <taxon>Bacteria</taxon>
        <taxon>Pseudomonadati</taxon>
        <taxon>Bacteroidota</taxon>
        <taxon>Flavobacteriia</taxon>
        <taxon>Flavobacteriales</taxon>
        <taxon>Flavobacteriaceae</taxon>
        <taxon>Mesoflavibacter</taxon>
    </lineage>
</organism>
<comment type="caution">
    <text evidence="1">The sequence shown here is derived from an EMBL/GenBank/DDBJ whole genome shotgun (WGS) entry which is preliminary data.</text>
</comment>
<keyword evidence="2" id="KW-1185">Reference proteome</keyword>
<proteinExistence type="predicted"/>
<protein>
    <recommendedName>
        <fullName evidence="3">EGF-like domain-containing protein</fullName>
    </recommendedName>
</protein>